<protein>
    <submittedName>
        <fullName evidence="2">Uncharacterized protein</fullName>
    </submittedName>
</protein>
<feature type="transmembrane region" description="Helical" evidence="1">
    <location>
        <begin position="341"/>
        <end position="360"/>
    </location>
</feature>
<keyword evidence="1" id="KW-0812">Transmembrane</keyword>
<gene>
    <name evidence="2" type="ORF">HGG79_06345</name>
</gene>
<name>A0A923E9V4_CLOTT</name>
<feature type="transmembrane region" description="Helical" evidence="1">
    <location>
        <begin position="91"/>
        <end position="114"/>
    </location>
</feature>
<dbReference type="EMBL" id="JAAZWO010000005">
    <property type="protein sequence ID" value="MBC2397396.1"/>
    <property type="molecule type" value="Genomic_DNA"/>
</dbReference>
<feature type="transmembrane region" description="Helical" evidence="1">
    <location>
        <begin position="60"/>
        <end position="79"/>
    </location>
</feature>
<feature type="transmembrane region" description="Helical" evidence="1">
    <location>
        <begin position="421"/>
        <end position="447"/>
    </location>
</feature>
<dbReference type="Proteomes" id="UP000563151">
    <property type="component" value="Unassembled WGS sequence"/>
</dbReference>
<comment type="caution">
    <text evidence="2">The sequence shown here is derived from an EMBL/GenBank/DDBJ whole genome shotgun (WGS) entry which is preliminary data.</text>
</comment>
<accession>A0A923E9V4</accession>
<organism evidence="2 3">
    <name type="scientific">Clostridium tetanomorphum</name>
    <dbReference type="NCBI Taxonomy" id="1553"/>
    <lineage>
        <taxon>Bacteria</taxon>
        <taxon>Bacillati</taxon>
        <taxon>Bacillota</taxon>
        <taxon>Clostridia</taxon>
        <taxon>Eubacteriales</taxon>
        <taxon>Clostridiaceae</taxon>
        <taxon>Clostridium</taxon>
    </lineage>
</organism>
<proteinExistence type="predicted"/>
<dbReference type="AlphaFoldDB" id="A0A923E9V4"/>
<sequence>MKEFKVLRIIDKFKWIFEKFGVDYKIMRKILQLKLTMDGRRVPTIMNNSQKKKENDDNKFFKSLWMYVLFGLILVTLVISNNNIMFQMSIFFGILMFMLITTFISDFSSVLLDIRDRNIMFTKPVNSKTVNAAKFTHILIYMFYITISLTGIALIVSTRHGIKFFIVLLCEIILVDMFMVALTALLYAIILKFFDGEKLKDIINYVQITLTLTITIGYQFIGRLFNIIDVNAIFTPKWWQYLIWPIWFAAPLEMVLNNNFSNYIIALSVFAIIIPCVAILIYIKLVPSFERNLQKLNDSSAANKKRNFGEILSKVVCFTNEERTFFKFAYNMIKNERQFKLKVYPSLGFAIVFPFIFMFNTLSKTQSFSEWLNYMPSTKYYFNIYFSVLSLPTVVMMMKYSERYKGAWIYRVMPLKNLAPVFKGVLKALLFKLIIPIYSFISLVFLFIFGIKIFPHLIIGFLNMMIFTIMCFRLMNKELPFSQSFQVTQSSEGLLIIPLMFVLAALGGIHFAITSVNFNIGIYVYMIVMLIAAVIYWIKALDIPYNKIMK</sequence>
<feature type="transmembrane region" description="Helical" evidence="1">
    <location>
        <begin position="380"/>
        <end position="400"/>
    </location>
</feature>
<feature type="transmembrane region" description="Helical" evidence="1">
    <location>
        <begin position="263"/>
        <end position="283"/>
    </location>
</feature>
<keyword evidence="3" id="KW-1185">Reference proteome</keyword>
<feature type="transmembrane region" description="Helical" evidence="1">
    <location>
        <begin position="135"/>
        <end position="156"/>
    </location>
</feature>
<evidence type="ECO:0000313" key="2">
    <source>
        <dbReference type="EMBL" id="MBC2397396.1"/>
    </source>
</evidence>
<dbReference type="RefSeq" id="WP_035144430.1">
    <property type="nucleotide sequence ID" value="NZ_JAAZWO010000005.1"/>
</dbReference>
<feature type="transmembrane region" description="Helical" evidence="1">
    <location>
        <begin position="453"/>
        <end position="472"/>
    </location>
</feature>
<evidence type="ECO:0000313" key="3">
    <source>
        <dbReference type="Proteomes" id="UP000563151"/>
    </source>
</evidence>
<keyword evidence="1" id="KW-0472">Membrane</keyword>
<feature type="transmembrane region" description="Helical" evidence="1">
    <location>
        <begin position="162"/>
        <end position="190"/>
    </location>
</feature>
<keyword evidence="1" id="KW-1133">Transmembrane helix</keyword>
<feature type="transmembrane region" description="Helical" evidence="1">
    <location>
        <begin position="202"/>
        <end position="221"/>
    </location>
</feature>
<evidence type="ECO:0000256" key="1">
    <source>
        <dbReference type="SAM" id="Phobius"/>
    </source>
</evidence>
<feature type="transmembrane region" description="Helical" evidence="1">
    <location>
        <begin position="493"/>
        <end position="514"/>
    </location>
</feature>
<feature type="transmembrane region" description="Helical" evidence="1">
    <location>
        <begin position="520"/>
        <end position="538"/>
    </location>
</feature>
<reference evidence="2 3" key="1">
    <citation type="submission" date="2020-04" db="EMBL/GenBank/DDBJ databases">
        <title>Genomic insights into acetone-butanol-ethanol (ABE) fermentation by sequencing solventogenic clostridia strains.</title>
        <authorList>
            <person name="Brown S."/>
        </authorList>
    </citation>
    <scope>NUCLEOTIDE SEQUENCE [LARGE SCALE GENOMIC DNA]</scope>
    <source>
        <strain evidence="2 3">DJ011</strain>
    </source>
</reference>